<keyword evidence="2" id="KW-1185">Reference proteome</keyword>
<dbReference type="RefSeq" id="XP_014668604.1">
    <property type="nucleotide sequence ID" value="XM_014813118.1"/>
</dbReference>
<dbReference type="GeneID" id="106809882"/>
<feature type="region of interest" description="Disordered" evidence="1">
    <location>
        <begin position="38"/>
        <end position="73"/>
    </location>
</feature>
<proteinExistence type="predicted"/>
<gene>
    <name evidence="3" type="primary">LOC106809882</name>
</gene>
<accession>A0ABM1E8T3</accession>
<organism evidence="2 3">
    <name type="scientific">Priapulus caudatus</name>
    <name type="common">Priapulid worm</name>
    <dbReference type="NCBI Taxonomy" id="37621"/>
    <lineage>
        <taxon>Eukaryota</taxon>
        <taxon>Metazoa</taxon>
        <taxon>Ecdysozoa</taxon>
        <taxon>Scalidophora</taxon>
        <taxon>Priapulida</taxon>
        <taxon>Priapulimorpha</taxon>
        <taxon>Priapulimorphida</taxon>
        <taxon>Priapulidae</taxon>
        <taxon>Priapulus</taxon>
    </lineage>
</organism>
<dbReference type="Proteomes" id="UP000695022">
    <property type="component" value="Unplaced"/>
</dbReference>
<reference evidence="3" key="1">
    <citation type="submission" date="2025-08" db="UniProtKB">
        <authorList>
            <consortium name="RefSeq"/>
        </authorList>
    </citation>
    <scope>IDENTIFICATION</scope>
</reference>
<protein>
    <submittedName>
        <fullName evidence="3">Uncharacterized protein LOC106809882</fullName>
    </submittedName>
</protein>
<evidence type="ECO:0000313" key="2">
    <source>
        <dbReference type="Proteomes" id="UP000695022"/>
    </source>
</evidence>
<name>A0ABM1E8T3_PRICU</name>
<sequence>MGNSWQLVVAVTLAYVCTSLVSGYSLYTDQKRAMIPRIHGRSESEAPRSGAPYDEPYIPRMIGRSSPDAASKRELPTVVRLGRTLDEEIWDLLQDYSVVIVSPQALADQIQSRNERSLDAERRK</sequence>
<evidence type="ECO:0000256" key="1">
    <source>
        <dbReference type="SAM" id="MobiDB-lite"/>
    </source>
</evidence>
<evidence type="ECO:0000313" key="3">
    <source>
        <dbReference type="RefSeq" id="XP_014668604.1"/>
    </source>
</evidence>